<dbReference type="NCBIfam" id="NF040941">
    <property type="entry name" value="GGGWT_bact"/>
    <property type="match status" value="1"/>
</dbReference>
<evidence type="ECO:0000313" key="4">
    <source>
        <dbReference type="Proteomes" id="UP000225706"/>
    </source>
</evidence>
<dbReference type="SUPFAM" id="SSF56496">
    <property type="entry name" value="Fibrinogen C-terminal domain-like"/>
    <property type="match status" value="1"/>
</dbReference>
<evidence type="ECO:0000259" key="2">
    <source>
        <dbReference type="PROSITE" id="PS51406"/>
    </source>
</evidence>
<comment type="caution">
    <text evidence="3">The sequence shown here is derived from an EMBL/GenBank/DDBJ whole genome shotgun (WGS) entry which is preliminary data.</text>
</comment>
<keyword evidence="4" id="KW-1185">Reference proteome</keyword>
<feature type="domain" description="Fibrinogen C-terminal" evidence="2">
    <location>
        <begin position="17"/>
        <end position="230"/>
    </location>
</feature>
<dbReference type="EMBL" id="LSMT01000374">
    <property type="protein sequence ID" value="PFX19152.1"/>
    <property type="molecule type" value="Genomic_DNA"/>
</dbReference>
<dbReference type="InterPro" id="IPR020837">
    <property type="entry name" value="Fibrinogen_CS"/>
</dbReference>
<protein>
    <submittedName>
        <fullName evidence="3">Angiopoietin-related protein 7</fullName>
    </submittedName>
</protein>
<dbReference type="InterPro" id="IPR036056">
    <property type="entry name" value="Fibrinogen-like_C"/>
</dbReference>
<accession>A0A2B4RSE5</accession>
<dbReference type="STRING" id="50429.A0A2B4RSE5"/>
<dbReference type="GO" id="GO:0005615">
    <property type="term" value="C:extracellular space"/>
    <property type="evidence" value="ECO:0007669"/>
    <property type="project" value="TreeGrafter"/>
</dbReference>
<dbReference type="PROSITE" id="PS00514">
    <property type="entry name" value="FIBRINOGEN_C_1"/>
    <property type="match status" value="1"/>
</dbReference>
<keyword evidence="1" id="KW-1015">Disulfide bond</keyword>
<reference evidence="4" key="1">
    <citation type="journal article" date="2017" name="bioRxiv">
        <title>Comparative analysis of the genomes of Stylophora pistillata and Acropora digitifera provides evidence for extensive differences between species of corals.</title>
        <authorList>
            <person name="Voolstra C.R."/>
            <person name="Li Y."/>
            <person name="Liew Y.J."/>
            <person name="Baumgarten S."/>
            <person name="Zoccola D."/>
            <person name="Flot J.-F."/>
            <person name="Tambutte S."/>
            <person name="Allemand D."/>
            <person name="Aranda M."/>
        </authorList>
    </citation>
    <scope>NUCLEOTIDE SEQUENCE [LARGE SCALE GENOMIC DNA]</scope>
</reference>
<dbReference type="Proteomes" id="UP000225706">
    <property type="component" value="Unassembled WGS sequence"/>
</dbReference>
<dbReference type="Pfam" id="PF00147">
    <property type="entry name" value="Fibrinogen_C"/>
    <property type="match status" value="1"/>
</dbReference>
<dbReference type="OrthoDB" id="6345539at2759"/>
<evidence type="ECO:0000313" key="3">
    <source>
        <dbReference type="EMBL" id="PFX19152.1"/>
    </source>
</evidence>
<dbReference type="InterPro" id="IPR050373">
    <property type="entry name" value="Fibrinogen_C-term_domain"/>
</dbReference>
<evidence type="ECO:0000256" key="1">
    <source>
        <dbReference type="ARBA" id="ARBA00023157"/>
    </source>
</evidence>
<dbReference type="AlphaFoldDB" id="A0A2B4RSE5"/>
<name>A0A2B4RSE5_STYPI</name>
<dbReference type="SMART" id="SM00186">
    <property type="entry name" value="FBG"/>
    <property type="match status" value="1"/>
</dbReference>
<dbReference type="InterPro" id="IPR014716">
    <property type="entry name" value="Fibrinogen_a/b/g_C_1"/>
</dbReference>
<dbReference type="FunFam" id="3.90.215.10:FF:000001">
    <property type="entry name" value="Tenascin isoform 1"/>
    <property type="match status" value="1"/>
</dbReference>
<gene>
    <name evidence="3" type="primary">ANGPTL7</name>
    <name evidence="3" type="ORF">AWC38_SpisGene16435</name>
</gene>
<dbReference type="InterPro" id="IPR002181">
    <property type="entry name" value="Fibrinogen_a/b/g_C_dom"/>
</dbReference>
<dbReference type="PANTHER" id="PTHR19143">
    <property type="entry name" value="FIBRINOGEN/TENASCIN/ANGIOPOEITIN"/>
    <property type="match status" value="1"/>
</dbReference>
<dbReference type="PANTHER" id="PTHR19143:SF458">
    <property type="entry name" value="FIBRINOGEN C-TERMINAL DOMAIN-CONTAINING PROTEIN-RELATED"/>
    <property type="match status" value="1"/>
</dbReference>
<organism evidence="3 4">
    <name type="scientific">Stylophora pistillata</name>
    <name type="common">Smooth cauliflower coral</name>
    <dbReference type="NCBI Taxonomy" id="50429"/>
    <lineage>
        <taxon>Eukaryota</taxon>
        <taxon>Metazoa</taxon>
        <taxon>Cnidaria</taxon>
        <taxon>Anthozoa</taxon>
        <taxon>Hexacorallia</taxon>
        <taxon>Scleractinia</taxon>
        <taxon>Astrocoeniina</taxon>
        <taxon>Pocilloporidae</taxon>
        <taxon>Stylophora</taxon>
    </lineage>
</organism>
<proteinExistence type="predicted"/>
<dbReference type="Gene3D" id="3.90.215.10">
    <property type="entry name" value="Gamma Fibrinogen, chain A, domain 1"/>
    <property type="match status" value="1"/>
</dbReference>
<sequence>MVSLLRVNPTRGTLSETLIKLMHKNCAEVYKSGKITSGVHVINPDDAGPDLRVFCDQKTAGGGWTVVQKRLNGSVDFYRGWSLYKKGFGNLNGEFWLGLDKIHRLTKSPSKLRVDLEDFKGNTAYAEYDVFAVEDESKKYKLRIKTYSGTAGDSLSIHHGYPFSTKDSSDNNCAVTRKGAWWYSACHSSNLNGFYHHGKHTSFADGVNWYHWKGYYYSVKRAEMKIRPAEFQ</sequence>
<dbReference type="PROSITE" id="PS51406">
    <property type="entry name" value="FIBRINOGEN_C_2"/>
    <property type="match status" value="1"/>
</dbReference>
<dbReference type="CDD" id="cd00087">
    <property type="entry name" value="FReD"/>
    <property type="match status" value="1"/>
</dbReference>